<dbReference type="EMBL" id="HACG01007209">
    <property type="protein sequence ID" value="CEK54074.1"/>
    <property type="molecule type" value="Transcribed_RNA"/>
</dbReference>
<dbReference type="AlphaFoldDB" id="A0A0B6YD35"/>
<accession>A0A0B6YD35</accession>
<name>A0A0B6YD35_9EUPU</name>
<evidence type="ECO:0000313" key="1">
    <source>
        <dbReference type="EMBL" id="CEK54074.1"/>
    </source>
</evidence>
<organism evidence="1">
    <name type="scientific">Arion vulgaris</name>
    <dbReference type="NCBI Taxonomy" id="1028688"/>
    <lineage>
        <taxon>Eukaryota</taxon>
        <taxon>Metazoa</taxon>
        <taxon>Spiralia</taxon>
        <taxon>Lophotrochozoa</taxon>
        <taxon>Mollusca</taxon>
        <taxon>Gastropoda</taxon>
        <taxon>Heterobranchia</taxon>
        <taxon>Euthyneura</taxon>
        <taxon>Panpulmonata</taxon>
        <taxon>Eupulmonata</taxon>
        <taxon>Stylommatophora</taxon>
        <taxon>Helicina</taxon>
        <taxon>Arionoidea</taxon>
        <taxon>Arionidae</taxon>
        <taxon>Arion</taxon>
    </lineage>
</organism>
<gene>
    <name evidence="1" type="primary">ORF21892</name>
</gene>
<sequence length="51" mass="6119">SKYSDFVLLFCEMRRAQRNSSERDQHKVLAAEEHRETVLNKFNTINKNHNI</sequence>
<feature type="non-terminal residue" evidence="1">
    <location>
        <position position="1"/>
    </location>
</feature>
<reference evidence="1" key="1">
    <citation type="submission" date="2014-12" db="EMBL/GenBank/DDBJ databases">
        <title>Insight into the proteome of Arion vulgaris.</title>
        <authorList>
            <person name="Aradska J."/>
            <person name="Bulat T."/>
            <person name="Smidak R."/>
            <person name="Sarate P."/>
            <person name="Gangsoo J."/>
            <person name="Sialana F."/>
            <person name="Bilban M."/>
            <person name="Lubec G."/>
        </authorList>
    </citation>
    <scope>NUCLEOTIDE SEQUENCE</scope>
    <source>
        <tissue evidence="1">Skin</tissue>
    </source>
</reference>
<protein>
    <submittedName>
        <fullName evidence="1">Uncharacterized protein</fullName>
    </submittedName>
</protein>
<proteinExistence type="predicted"/>